<keyword evidence="2" id="KW-1185">Reference proteome</keyword>
<protein>
    <submittedName>
        <fullName evidence="1">Uncharacterized protein</fullName>
    </submittedName>
</protein>
<evidence type="ECO:0000313" key="1">
    <source>
        <dbReference type="EMBL" id="GER05279.1"/>
    </source>
</evidence>
<reference evidence="1 2" key="1">
    <citation type="submission" date="2019-09" db="EMBL/GenBank/DDBJ databases">
        <title>NBRP : Genome information of microbial organism related human and environment.</title>
        <authorList>
            <person name="Hattori M."/>
            <person name="Oshima K."/>
            <person name="Inaba H."/>
            <person name="Suda W."/>
            <person name="Sakamoto M."/>
            <person name="Iino T."/>
            <person name="Kitahara M."/>
            <person name="Oshida Y."/>
            <person name="Iida T."/>
            <person name="Kudo T."/>
            <person name="Itoh T."/>
            <person name="Ohkuma M."/>
        </authorList>
    </citation>
    <scope>NUCLEOTIDE SEQUENCE [LARGE SCALE GENOMIC DNA]</scope>
    <source>
        <strain evidence="1 2">Q-1</strain>
    </source>
</reference>
<dbReference type="AlphaFoldDB" id="A0A5A7NDZ5"/>
<dbReference type="RefSeq" id="WP_042086371.1">
    <property type="nucleotide sequence ID" value="NZ_BKCN01000020.1"/>
</dbReference>
<organism evidence="1 2">
    <name type="scientific">Iodidimonas nitroreducens</name>
    <dbReference type="NCBI Taxonomy" id="1236968"/>
    <lineage>
        <taxon>Bacteria</taxon>
        <taxon>Pseudomonadati</taxon>
        <taxon>Pseudomonadota</taxon>
        <taxon>Alphaproteobacteria</taxon>
        <taxon>Iodidimonadales</taxon>
        <taxon>Iodidimonadaceae</taxon>
        <taxon>Iodidimonas</taxon>
    </lineage>
</organism>
<comment type="caution">
    <text evidence="1">The sequence shown here is derived from an EMBL/GenBank/DDBJ whole genome shotgun (WGS) entry which is preliminary data.</text>
</comment>
<evidence type="ECO:0000313" key="2">
    <source>
        <dbReference type="Proteomes" id="UP000324996"/>
    </source>
</evidence>
<proteinExistence type="predicted"/>
<gene>
    <name evidence="1" type="ORF">JCM17846_29610</name>
</gene>
<name>A0A5A7NDZ5_9PROT</name>
<accession>A0A5A7NDZ5</accession>
<dbReference type="EMBL" id="BKCN01000020">
    <property type="protein sequence ID" value="GER05279.1"/>
    <property type="molecule type" value="Genomic_DNA"/>
</dbReference>
<sequence length="80" mass="9118">MPDPKSNSKLNLQPDTLSLYLLRLRAAFEKLDEAQLERLVNLAEQAGLLLEMRDHGSFAGETAKSLLARMQYDHHDRARV</sequence>
<dbReference type="Proteomes" id="UP000324996">
    <property type="component" value="Unassembled WGS sequence"/>
</dbReference>